<evidence type="ECO:0000313" key="2">
    <source>
        <dbReference type="EMBL" id="TDR23179.1"/>
    </source>
</evidence>
<gene>
    <name evidence="2" type="ORF">C8D91_0038</name>
</gene>
<sequence length="206" mass="22991">MKNWLIKPILKGALVALPILITAWISWSAIKWLNTLGLDAITTLHLDFLSFPGSGLIIMAALLFLIGWLLKFSFIGWFYHRIEKMLLKFPLIKTLYGAIKDLASMFDNSQNKNQQVALVDMQAQGLGLMVGIITTDSLPNSVTKSLEGSSENLLTVYLPMSYMVGGYTVFIPENKIKRLDWSFEDAMRFALTAGVSQDGSKKPKVD</sequence>
<keyword evidence="1" id="KW-0812">Transmembrane</keyword>
<dbReference type="Pfam" id="PF04367">
    <property type="entry name" value="DUF502"/>
    <property type="match status" value="1"/>
</dbReference>
<dbReference type="PANTHER" id="PTHR31876">
    <property type="entry name" value="COV-LIKE PROTEIN 1"/>
    <property type="match status" value="1"/>
</dbReference>
<evidence type="ECO:0000256" key="1">
    <source>
        <dbReference type="SAM" id="Phobius"/>
    </source>
</evidence>
<accession>A0A4R6XX69</accession>
<dbReference type="OrthoDB" id="5636623at2"/>
<comment type="caution">
    <text evidence="2">The sequence shown here is derived from an EMBL/GenBank/DDBJ whole genome shotgun (WGS) entry which is preliminary data.</text>
</comment>
<dbReference type="EMBL" id="SNZB01000001">
    <property type="protein sequence ID" value="TDR23179.1"/>
    <property type="molecule type" value="Genomic_DNA"/>
</dbReference>
<protein>
    <submittedName>
        <fullName evidence="2">Putative membrane protein</fullName>
    </submittedName>
</protein>
<dbReference type="Proteomes" id="UP000295724">
    <property type="component" value="Unassembled WGS sequence"/>
</dbReference>
<dbReference type="InterPro" id="IPR007462">
    <property type="entry name" value="COV1-like"/>
</dbReference>
<name>A0A4R6XX69_9GAMM</name>
<keyword evidence="3" id="KW-1185">Reference proteome</keyword>
<feature type="transmembrane region" description="Helical" evidence="1">
    <location>
        <begin position="53"/>
        <end position="79"/>
    </location>
</feature>
<proteinExistence type="predicted"/>
<organism evidence="2 3">
    <name type="scientific">Marinicella litoralis</name>
    <dbReference type="NCBI Taxonomy" id="644220"/>
    <lineage>
        <taxon>Bacteria</taxon>
        <taxon>Pseudomonadati</taxon>
        <taxon>Pseudomonadota</taxon>
        <taxon>Gammaproteobacteria</taxon>
        <taxon>Lysobacterales</taxon>
        <taxon>Marinicellaceae</taxon>
        <taxon>Marinicella</taxon>
    </lineage>
</organism>
<dbReference type="PANTHER" id="PTHR31876:SF26">
    <property type="entry name" value="PROTEIN LIKE COV 2"/>
    <property type="match status" value="1"/>
</dbReference>
<dbReference type="AlphaFoldDB" id="A0A4R6XX69"/>
<evidence type="ECO:0000313" key="3">
    <source>
        <dbReference type="Proteomes" id="UP000295724"/>
    </source>
</evidence>
<feature type="transmembrane region" description="Helical" evidence="1">
    <location>
        <begin position="12"/>
        <end position="33"/>
    </location>
</feature>
<dbReference type="RefSeq" id="WP_099018165.1">
    <property type="nucleotide sequence ID" value="NZ_NIHB01000001.1"/>
</dbReference>
<keyword evidence="1" id="KW-1133">Transmembrane helix</keyword>
<keyword evidence="1" id="KW-0472">Membrane</keyword>
<reference evidence="2 3" key="1">
    <citation type="submission" date="2019-03" db="EMBL/GenBank/DDBJ databases">
        <title>Genomic Encyclopedia of Type Strains, Phase IV (KMG-IV): sequencing the most valuable type-strain genomes for metagenomic binning, comparative biology and taxonomic classification.</title>
        <authorList>
            <person name="Goeker M."/>
        </authorList>
    </citation>
    <scope>NUCLEOTIDE SEQUENCE [LARGE SCALE GENOMIC DNA]</scope>
    <source>
        <strain evidence="2 3">DSM 25488</strain>
    </source>
</reference>